<dbReference type="Proteomes" id="UP000516148">
    <property type="component" value="Chromosome"/>
</dbReference>
<keyword evidence="3" id="KW-1185">Reference proteome</keyword>
<dbReference type="AlphaFoldDB" id="A0A7H0LNZ7"/>
<reference evidence="2 3" key="1">
    <citation type="submission" date="2020-09" db="EMBL/GenBank/DDBJ databases">
        <title>Sphingomonas sp., a new species isolated from pork steak.</title>
        <authorList>
            <person name="Heidler von Heilborn D."/>
        </authorList>
    </citation>
    <scope>NUCLEOTIDE SEQUENCE [LARGE SCALE GENOMIC DNA]</scope>
    <source>
        <strain evidence="3">S8-3T</strain>
    </source>
</reference>
<dbReference type="InterPro" id="IPR022061">
    <property type="entry name" value="DUF3617"/>
</dbReference>
<feature type="signal peptide" evidence="1">
    <location>
        <begin position="1"/>
        <end position="27"/>
    </location>
</feature>
<evidence type="ECO:0000256" key="1">
    <source>
        <dbReference type="SAM" id="SignalP"/>
    </source>
</evidence>
<dbReference type="PROSITE" id="PS51257">
    <property type="entry name" value="PROKAR_LIPOPROTEIN"/>
    <property type="match status" value="1"/>
</dbReference>
<dbReference type="Pfam" id="PF12276">
    <property type="entry name" value="DUF3617"/>
    <property type="match status" value="1"/>
</dbReference>
<gene>
    <name evidence="2" type="ORF">H3Z74_09790</name>
</gene>
<evidence type="ECO:0000313" key="2">
    <source>
        <dbReference type="EMBL" id="QNQ11400.1"/>
    </source>
</evidence>
<dbReference type="RefSeq" id="WP_187763681.1">
    <property type="nucleotide sequence ID" value="NZ_CP061038.1"/>
</dbReference>
<organism evidence="2 3">
    <name type="scientific">Sphingomonas alpina</name>
    <dbReference type="NCBI Taxonomy" id="653931"/>
    <lineage>
        <taxon>Bacteria</taxon>
        <taxon>Pseudomonadati</taxon>
        <taxon>Pseudomonadota</taxon>
        <taxon>Alphaproteobacteria</taxon>
        <taxon>Sphingomonadales</taxon>
        <taxon>Sphingomonadaceae</taxon>
        <taxon>Sphingomonas</taxon>
    </lineage>
</organism>
<dbReference type="KEGG" id="spap:H3Z74_09790"/>
<dbReference type="EMBL" id="CP061038">
    <property type="protein sequence ID" value="QNQ11400.1"/>
    <property type="molecule type" value="Genomic_DNA"/>
</dbReference>
<sequence>MRTRSLSACAAVAGLLLLGACSGGTKAGDTAANTVDAAPAAPAAAKMPKAGLWELKTTSMGVAVPAMKVCVGETKPGDNPFVAKQAGANCTKSNVTSNGSGYDIDSECTSNGMTMTTKGSVTGDMSSAYKVEMATTMKGPNLPPAAQKETKVVIEAKYQGACPADMQPKTAG</sequence>
<keyword evidence="1" id="KW-0732">Signal</keyword>
<name>A0A7H0LNZ7_9SPHN</name>
<protein>
    <submittedName>
        <fullName evidence="2">DUF3617 family protein</fullName>
    </submittedName>
</protein>
<proteinExistence type="predicted"/>
<evidence type="ECO:0000313" key="3">
    <source>
        <dbReference type="Proteomes" id="UP000516148"/>
    </source>
</evidence>
<feature type="chain" id="PRO_5029000459" evidence="1">
    <location>
        <begin position="28"/>
        <end position="172"/>
    </location>
</feature>
<accession>A0A7H0LNZ7</accession>